<keyword evidence="3" id="KW-0812">Transmembrane</keyword>
<feature type="domain" description="Multidrug resistance protein MdtA-like barrel-sandwich hybrid" evidence="5">
    <location>
        <begin position="111"/>
        <end position="252"/>
    </location>
</feature>
<dbReference type="InterPro" id="IPR006143">
    <property type="entry name" value="RND_pump_MFP"/>
</dbReference>
<dbReference type="PANTHER" id="PTHR30158">
    <property type="entry name" value="ACRA/E-RELATED COMPONENT OF DRUG EFFLUX TRANSPORTER"/>
    <property type="match status" value="1"/>
</dbReference>
<evidence type="ECO:0000313" key="8">
    <source>
        <dbReference type="EMBL" id="RIV46089.1"/>
    </source>
</evidence>
<evidence type="ECO:0000313" key="9">
    <source>
        <dbReference type="Proteomes" id="UP000266691"/>
    </source>
</evidence>
<dbReference type="Proteomes" id="UP000266691">
    <property type="component" value="Unassembled WGS sequence"/>
</dbReference>
<keyword evidence="3" id="KW-0472">Membrane</keyword>
<dbReference type="AlphaFoldDB" id="A0A3A1NL46"/>
<feature type="domain" description="Multidrug resistance protein MdtA-like alpha-helical hairpin" evidence="4">
    <location>
        <begin position="151"/>
        <end position="220"/>
    </location>
</feature>
<dbReference type="Pfam" id="PF25967">
    <property type="entry name" value="RND-MFP_C"/>
    <property type="match status" value="1"/>
</dbReference>
<evidence type="ECO:0000256" key="3">
    <source>
        <dbReference type="SAM" id="Phobius"/>
    </source>
</evidence>
<comment type="subcellular location">
    <subcellularLocation>
        <location evidence="1">Cell envelope</location>
    </subcellularLocation>
</comment>
<dbReference type="GO" id="GO:0022857">
    <property type="term" value="F:transmembrane transporter activity"/>
    <property type="evidence" value="ECO:0007669"/>
    <property type="project" value="InterPro"/>
</dbReference>
<comment type="caution">
    <text evidence="8">The sequence shown here is derived from an EMBL/GenBank/DDBJ whole genome shotgun (WGS) entry which is preliminary data.</text>
</comment>
<dbReference type="Pfam" id="PF25944">
    <property type="entry name" value="Beta-barrel_RND"/>
    <property type="match status" value="1"/>
</dbReference>
<dbReference type="InterPro" id="IPR058626">
    <property type="entry name" value="MdtA-like_b-barrel"/>
</dbReference>
<feature type="transmembrane region" description="Helical" evidence="3">
    <location>
        <begin position="52"/>
        <end position="70"/>
    </location>
</feature>
<dbReference type="Gene3D" id="2.40.50.100">
    <property type="match status" value="1"/>
</dbReference>
<reference evidence="8 9" key="1">
    <citation type="submission" date="2018-08" db="EMBL/GenBank/DDBJ databases">
        <title>Proposal of Muricauda 72 sp.nov. and Muricauda NH166 sp.nov., isolated from seawater.</title>
        <authorList>
            <person name="Cheng H."/>
            <person name="Wu Y.-H."/>
            <person name="Guo L.-L."/>
            <person name="Xu X.-W."/>
        </authorList>
    </citation>
    <scope>NUCLEOTIDE SEQUENCE [LARGE SCALE GENOMIC DNA]</scope>
    <source>
        <strain evidence="8 9">72</strain>
    </source>
</reference>
<keyword evidence="3" id="KW-1133">Transmembrane helix</keyword>
<dbReference type="SUPFAM" id="SSF111369">
    <property type="entry name" value="HlyD-like secretion proteins"/>
    <property type="match status" value="1"/>
</dbReference>
<dbReference type="InterPro" id="IPR058624">
    <property type="entry name" value="MdtA-like_HH"/>
</dbReference>
<feature type="domain" description="Multidrug resistance protein MdtA-like beta-barrel" evidence="6">
    <location>
        <begin position="280"/>
        <end position="342"/>
    </location>
</feature>
<dbReference type="NCBIfam" id="TIGR01730">
    <property type="entry name" value="RND_mfp"/>
    <property type="match status" value="1"/>
</dbReference>
<proteinExistence type="inferred from homology"/>
<dbReference type="Gene3D" id="1.10.287.470">
    <property type="entry name" value="Helix hairpin bin"/>
    <property type="match status" value="1"/>
</dbReference>
<evidence type="ECO:0000259" key="4">
    <source>
        <dbReference type="Pfam" id="PF25876"/>
    </source>
</evidence>
<dbReference type="Gene3D" id="2.40.30.170">
    <property type="match status" value="1"/>
</dbReference>
<dbReference type="GO" id="GO:0046677">
    <property type="term" value="P:response to antibiotic"/>
    <property type="evidence" value="ECO:0007669"/>
    <property type="project" value="TreeGrafter"/>
</dbReference>
<evidence type="ECO:0000256" key="2">
    <source>
        <dbReference type="ARBA" id="ARBA00009477"/>
    </source>
</evidence>
<dbReference type="GO" id="GO:0030313">
    <property type="term" value="C:cell envelope"/>
    <property type="evidence" value="ECO:0007669"/>
    <property type="project" value="UniProtKB-SubCell"/>
</dbReference>
<dbReference type="InterPro" id="IPR058625">
    <property type="entry name" value="MdtA-like_BSH"/>
</dbReference>
<dbReference type="EMBL" id="QXFI01000013">
    <property type="protein sequence ID" value="RIV46089.1"/>
    <property type="molecule type" value="Genomic_DNA"/>
</dbReference>
<evidence type="ECO:0000259" key="6">
    <source>
        <dbReference type="Pfam" id="PF25944"/>
    </source>
</evidence>
<evidence type="ECO:0000256" key="1">
    <source>
        <dbReference type="ARBA" id="ARBA00004196"/>
    </source>
</evidence>
<dbReference type="GO" id="GO:0005886">
    <property type="term" value="C:plasma membrane"/>
    <property type="evidence" value="ECO:0007669"/>
    <property type="project" value="TreeGrafter"/>
</dbReference>
<name>A0A3A1NL46_9FLAO</name>
<comment type="similarity">
    <text evidence="2">Belongs to the membrane fusion protein (MFP) (TC 8.A.1) family.</text>
</comment>
<protein>
    <submittedName>
        <fullName evidence="8">Efflux RND transporter periplasmic adaptor subunit</fullName>
    </submittedName>
</protein>
<accession>A0A3A1NL46</accession>
<sequence>MTISRPADRFVTGYFHLNIKRILSYQACIGVWVFALSIIITKNNNTMKKENLQTVLAICIMAILGSVLTSCADSNAAEQKVVAMATPYILPSTEKITNWDEYIGRFEASERVEVRSRVNGYVESVKFKDGDFVEKGQVLFIVDQRPFYAALKQAEAEKLQAEADLQRTKSDYDRVSSVQDSRAVSMEEVEQRKQIAKSSEARLMAASARLAEAQLNLSYTTIKAPISGKVSEKYVDPGNYISGGSADASLLTTILQVTPMHFYFDASETDFFGNPGTNDGKASTGKKQVLVKLTNETSYDRVGYMDFVDNEIHQTTGTIRGRAVFDNKNMELESGMFGRMRLLGQETEVLLIPEEVITTNQSQKIVYTVGEDNTVQVKPIQIGKLYNHKYRIVLGGLESGDKVISGNLLKVRPGIQIKPEQKTFKVEPDTSLAAM</sequence>
<dbReference type="Pfam" id="PF25917">
    <property type="entry name" value="BSH_RND"/>
    <property type="match status" value="1"/>
</dbReference>
<gene>
    <name evidence="8" type="ORF">D2V05_05890</name>
</gene>
<organism evidence="8 9">
    <name type="scientific">Flagellimonas pelagia</name>
    <dbReference type="NCBI Taxonomy" id="2306998"/>
    <lineage>
        <taxon>Bacteria</taxon>
        <taxon>Pseudomonadati</taxon>
        <taxon>Bacteroidota</taxon>
        <taxon>Flavobacteriia</taxon>
        <taxon>Flavobacteriales</taxon>
        <taxon>Flavobacteriaceae</taxon>
        <taxon>Flagellimonas</taxon>
    </lineage>
</organism>
<dbReference type="InterPro" id="IPR058627">
    <property type="entry name" value="MdtA-like_C"/>
</dbReference>
<feature type="domain" description="Multidrug resistance protein MdtA-like C-terminal permuted SH3" evidence="7">
    <location>
        <begin position="349"/>
        <end position="406"/>
    </location>
</feature>
<dbReference type="Gene3D" id="2.40.420.20">
    <property type="match status" value="1"/>
</dbReference>
<evidence type="ECO:0000259" key="7">
    <source>
        <dbReference type="Pfam" id="PF25967"/>
    </source>
</evidence>
<dbReference type="PANTHER" id="PTHR30158:SF10">
    <property type="entry name" value="CATION EFFLUX PUMP"/>
    <property type="match status" value="1"/>
</dbReference>
<feature type="transmembrane region" description="Helical" evidence="3">
    <location>
        <begin position="22"/>
        <end position="40"/>
    </location>
</feature>
<dbReference type="Pfam" id="PF25876">
    <property type="entry name" value="HH_MFP_RND"/>
    <property type="match status" value="1"/>
</dbReference>
<evidence type="ECO:0000259" key="5">
    <source>
        <dbReference type="Pfam" id="PF25917"/>
    </source>
</evidence>